<gene>
    <name evidence="5" type="ORF">GCM10010345_65510</name>
</gene>
<evidence type="ECO:0000256" key="3">
    <source>
        <dbReference type="ARBA" id="ARBA00023163"/>
    </source>
</evidence>
<dbReference type="PANTHER" id="PTHR43214">
    <property type="entry name" value="TWO-COMPONENT RESPONSE REGULATOR"/>
    <property type="match status" value="1"/>
</dbReference>
<dbReference type="SUPFAM" id="SSF46894">
    <property type="entry name" value="C-terminal effector domain of the bipartite response regulators"/>
    <property type="match status" value="1"/>
</dbReference>
<accession>A0ABQ3D5E8</accession>
<dbReference type="EMBL" id="BMVN01000030">
    <property type="protein sequence ID" value="GHA51804.1"/>
    <property type="molecule type" value="Genomic_DNA"/>
</dbReference>
<evidence type="ECO:0000259" key="4">
    <source>
        <dbReference type="PROSITE" id="PS50043"/>
    </source>
</evidence>
<evidence type="ECO:0000256" key="1">
    <source>
        <dbReference type="ARBA" id="ARBA00023015"/>
    </source>
</evidence>
<dbReference type="Proteomes" id="UP000653644">
    <property type="component" value="Unassembled WGS sequence"/>
</dbReference>
<dbReference type="PROSITE" id="PS50043">
    <property type="entry name" value="HTH_LUXR_2"/>
    <property type="match status" value="1"/>
</dbReference>
<dbReference type="InterPro" id="IPR000792">
    <property type="entry name" value="Tscrpt_reg_LuxR_C"/>
</dbReference>
<keyword evidence="1" id="KW-0805">Transcription regulation</keyword>
<keyword evidence="6" id="KW-1185">Reference proteome</keyword>
<dbReference type="InterPro" id="IPR039420">
    <property type="entry name" value="WalR-like"/>
</dbReference>
<keyword evidence="2" id="KW-0238">DNA-binding</keyword>
<dbReference type="PANTHER" id="PTHR43214:SF24">
    <property type="entry name" value="TRANSCRIPTIONAL REGULATORY PROTEIN NARL-RELATED"/>
    <property type="match status" value="1"/>
</dbReference>
<name>A0ABQ3D5E8_9ACTN</name>
<proteinExistence type="predicted"/>
<protein>
    <submittedName>
        <fullName evidence="5">Helix-turn-helix transcriptional regulator</fullName>
    </submittedName>
</protein>
<evidence type="ECO:0000256" key="2">
    <source>
        <dbReference type="ARBA" id="ARBA00023125"/>
    </source>
</evidence>
<sequence length="211" mass="23494">MSTSRIKVAVHAEDPISRAGVVGQLRVQPELRLLDDDELDRENPDVVVLVVDEVDENVIQQMRRIQRSIQSRILLVPRRIDTQQLFDAAECGVTGVVRRLDATADKLTRAITRVARGGGDLPEDLVAQLMGTVSRLQSEVLGPQGLLATGMSQREVDILKLVAAGFDTAEIAAKLSYSERWIKKLLNDIYTRLHLRNRSHAVAYAMRHGLI</sequence>
<dbReference type="Pfam" id="PF00196">
    <property type="entry name" value="GerE"/>
    <property type="match status" value="1"/>
</dbReference>
<dbReference type="CDD" id="cd06170">
    <property type="entry name" value="LuxR_C_like"/>
    <property type="match status" value="1"/>
</dbReference>
<dbReference type="InterPro" id="IPR016032">
    <property type="entry name" value="Sig_transdc_resp-reg_C-effctor"/>
</dbReference>
<comment type="caution">
    <text evidence="5">The sequence shown here is derived from an EMBL/GenBank/DDBJ whole genome shotgun (WGS) entry which is preliminary data.</text>
</comment>
<keyword evidence="3" id="KW-0804">Transcription</keyword>
<organism evidence="5 6">
    <name type="scientific">Streptomyces canarius</name>
    <dbReference type="NCBI Taxonomy" id="285453"/>
    <lineage>
        <taxon>Bacteria</taxon>
        <taxon>Bacillati</taxon>
        <taxon>Actinomycetota</taxon>
        <taxon>Actinomycetes</taxon>
        <taxon>Kitasatosporales</taxon>
        <taxon>Streptomycetaceae</taxon>
        <taxon>Streptomyces</taxon>
    </lineage>
</organism>
<feature type="domain" description="HTH luxR-type" evidence="4">
    <location>
        <begin position="140"/>
        <end position="209"/>
    </location>
</feature>
<reference evidence="6" key="1">
    <citation type="journal article" date="2019" name="Int. J. Syst. Evol. Microbiol.">
        <title>The Global Catalogue of Microorganisms (GCM) 10K type strain sequencing project: providing services to taxonomists for standard genome sequencing and annotation.</title>
        <authorList>
            <consortium name="The Broad Institute Genomics Platform"/>
            <consortium name="The Broad Institute Genome Sequencing Center for Infectious Disease"/>
            <person name="Wu L."/>
            <person name="Ma J."/>
        </authorList>
    </citation>
    <scope>NUCLEOTIDE SEQUENCE [LARGE SCALE GENOMIC DNA]</scope>
    <source>
        <strain evidence="6">JCM 4733</strain>
    </source>
</reference>
<dbReference type="SMART" id="SM00421">
    <property type="entry name" value="HTH_LUXR"/>
    <property type="match status" value="1"/>
</dbReference>
<evidence type="ECO:0000313" key="6">
    <source>
        <dbReference type="Proteomes" id="UP000653644"/>
    </source>
</evidence>
<evidence type="ECO:0000313" key="5">
    <source>
        <dbReference type="EMBL" id="GHA51804.1"/>
    </source>
</evidence>
<dbReference type="Gene3D" id="3.40.50.2300">
    <property type="match status" value="1"/>
</dbReference>
<dbReference type="RefSeq" id="WP_189891939.1">
    <property type="nucleotide sequence ID" value="NZ_BMVN01000030.1"/>
</dbReference>